<keyword evidence="2 5" id="KW-0378">Hydrolase</keyword>
<dbReference type="InterPro" id="IPR023198">
    <property type="entry name" value="PGP-like_dom2"/>
</dbReference>
<dbReference type="Gene3D" id="3.40.50.1000">
    <property type="entry name" value="HAD superfamily/HAD-like"/>
    <property type="match status" value="1"/>
</dbReference>
<dbReference type="PANTHER" id="PTHR43434">
    <property type="entry name" value="PHOSPHOGLYCOLATE PHOSPHATASE"/>
    <property type="match status" value="1"/>
</dbReference>
<evidence type="ECO:0000256" key="4">
    <source>
        <dbReference type="ARBA" id="ARBA00023277"/>
    </source>
</evidence>
<dbReference type="GO" id="GO:0005829">
    <property type="term" value="C:cytosol"/>
    <property type="evidence" value="ECO:0007669"/>
    <property type="project" value="TreeGrafter"/>
</dbReference>
<dbReference type="InterPro" id="IPR023214">
    <property type="entry name" value="HAD_sf"/>
</dbReference>
<dbReference type="InterPro" id="IPR036412">
    <property type="entry name" value="HAD-like_sf"/>
</dbReference>
<dbReference type="OrthoDB" id="9776368at2"/>
<organism evidence="5 6">
    <name type="scientific">Parashewanella spongiae</name>
    <dbReference type="NCBI Taxonomy" id="342950"/>
    <lineage>
        <taxon>Bacteria</taxon>
        <taxon>Pseudomonadati</taxon>
        <taxon>Pseudomonadota</taxon>
        <taxon>Gammaproteobacteria</taxon>
        <taxon>Alteromonadales</taxon>
        <taxon>Shewanellaceae</taxon>
        <taxon>Parashewanella</taxon>
    </lineage>
</organism>
<protein>
    <submittedName>
        <fullName evidence="5">HAD family hydrolase</fullName>
    </submittedName>
</protein>
<gene>
    <name evidence="5" type="ORF">D5R81_14795</name>
</gene>
<keyword evidence="3" id="KW-0460">Magnesium</keyword>
<sequence>MKNPNPIKGVLFDLDGTLADTAVDLIESLDASLRDFGYEPCDPSIARFAASHGSLYMVQTALPDIAEFEQKQIQNKLLEYYHLVNGENGGLFEGIFELLCRLTQLNIPFGVVTNKPARFSRPLIAKLGLLSDIGCIISGDSTLFSKPHNPPMLLAAQQINCLPRNILYVGDAQRDIEAASNSQMQSVAALWGYISPTDKYESWGADYLFEIPSDLLQLFKK</sequence>
<proteinExistence type="predicted"/>
<dbReference type="GO" id="GO:0046872">
    <property type="term" value="F:metal ion binding"/>
    <property type="evidence" value="ECO:0007669"/>
    <property type="project" value="UniProtKB-KW"/>
</dbReference>
<evidence type="ECO:0000313" key="6">
    <source>
        <dbReference type="Proteomes" id="UP000273022"/>
    </source>
</evidence>
<dbReference type="SUPFAM" id="SSF56784">
    <property type="entry name" value="HAD-like"/>
    <property type="match status" value="1"/>
</dbReference>
<dbReference type="PANTHER" id="PTHR43434:SF23">
    <property type="entry name" value="PHOSPHOGLYCOLATE PHOSPHATASE"/>
    <property type="match status" value="1"/>
</dbReference>
<dbReference type="InterPro" id="IPR050155">
    <property type="entry name" value="HAD-like_hydrolase_sf"/>
</dbReference>
<evidence type="ECO:0000256" key="1">
    <source>
        <dbReference type="ARBA" id="ARBA00022723"/>
    </source>
</evidence>
<dbReference type="Proteomes" id="UP000273022">
    <property type="component" value="Unassembled WGS sequence"/>
</dbReference>
<evidence type="ECO:0000256" key="3">
    <source>
        <dbReference type="ARBA" id="ARBA00022842"/>
    </source>
</evidence>
<dbReference type="NCBIfam" id="TIGR01549">
    <property type="entry name" value="HAD-SF-IA-v1"/>
    <property type="match status" value="1"/>
</dbReference>
<dbReference type="GO" id="GO:0008967">
    <property type="term" value="F:phosphoglycolate phosphatase activity"/>
    <property type="evidence" value="ECO:0007669"/>
    <property type="project" value="TreeGrafter"/>
</dbReference>
<accession>A0A3A6TRK2</accession>
<keyword evidence="1" id="KW-0479">Metal-binding</keyword>
<name>A0A3A6TRK2_9GAMM</name>
<dbReference type="AlphaFoldDB" id="A0A3A6TRK2"/>
<reference evidence="5 6" key="1">
    <citation type="submission" date="2018-09" db="EMBL/GenBank/DDBJ databases">
        <title>Phylogeny of the Shewanellaceae, and recommendation for two new genera, Pseudoshewanella and Parashewanella.</title>
        <authorList>
            <person name="Wang G."/>
        </authorList>
    </citation>
    <scope>NUCLEOTIDE SEQUENCE [LARGE SCALE GENOMIC DNA]</scope>
    <source>
        <strain evidence="5 6">KCTC 22492</strain>
    </source>
</reference>
<dbReference type="RefSeq" id="WP_121854410.1">
    <property type="nucleotide sequence ID" value="NZ_CP037952.1"/>
</dbReference>
<dbReference type="EMBL" id="QYYH01000106">
    <property type="protein sequence ID" value="RJY10427.1"/>
    <property type="molecule type" value="Genomic_DNA"/>
</dbReference>
<dbReference type="InterPro" id="IPR006439">
    <property type="entry name" value="HAD-SF_hydro_IA"/>
</dbReference>
<comment type="caution">
    <text evidence="5">The sequence shown here is derived from an EMBL/GenBank/DDBJ whole genome shotgun (WGS) entry which is preliminary data.</text>
</comment>
<keyword evidence="4" id="KW-0119">Carbohydrate metabolism</keyword>
<keyword evidence="6" id="KW-1185">Reference proteome</keyword>
<dbReference type="SFLD" id="SFLDG01129">
    <property type="entry name" value="C1.5:_HAD__Beta-PGM__Phosphata"/>
    <property type="match status" value="1"/>
</dbReference>
<dbReference type="SFLD" id="SFLDS00003">
    <property type="entry name" value="Haloacid_Dehalogenase"/>
    <property type="match status" value="1"/>
</dbReference>
<dbReference type="GO" id="GO:0006281">
    <property type="term" value="P:DNA repair"/>
    <property type="evidence" value="ECO:0007669"/>
    <property type="project" value="TreeGrafter"/>
</dbReference>
<evidence type="ECO:0000256" key="2">
    <source>
        <dbReference type="ARBA" id="ARBA00022801"/>
    </source>
</evidence>
<evidence type="ECO:0000313" key="5">
    <source>
        <dbReference type="EMBL" id="RJY10427.1"/>
    </source>
</evidence>
<dbReference type="InterPro" id="IPR041492">
    <property type="entry name" value="HAD_2"/>
</dbReference>
<dbReference type="Pfam" id="PF13419">
    <property type="entry name" value="HAD_2"/>
    <property type="match status" value="1"/>
</dbReference>
<dbReference type="Gene3D" id="1.10.150.240">
    <property type="entry name" value="Putative phosphatase, domain 2"/>
    <property type="match status" value="1"/>
</dbReference>
<dbReference type="PRINTS" id="PR00413">
    <property type="entry name" value="HADHALOGNASE"/>
</dbReference>